<evidence type="ECO:0000313" key="2">
    <source>
        <dbReference type="EMBL" id="SDU66857.1"/>
    </source>
</evidence>
<dbReference type="Proteomes" id="UP000199608">
    <property type="component" value="Unassembled WGS sequence"/>
</dbReference>
<dbReference type="EMBL" id="FNLL01000035">
    <property type="protein sequence ID" value="SDU66857.1"/>
    <property type="molecule type" value="Genomic_DNA"/>
</dbReference>
<organism evidence="2 3">
    <name type="scientific">Desulfobacula phenolica</name>
    <dbReference type="NCBI Taxonomy" id="90732"/>
    <lineage>
        <taxon>Bacteria</taxon>
        <taxon>Pseudomonadati</taxon>
        <taxon>Thermodesulfobacteriota</taxon>
        <taxon>Desulfobacteria</taxon>
        <taxon>Desulfobacterales</taxon>
        <taxon>Desulfobacteraceae</taxon>
        <taxon>Desulfobacula</taxon>
    </lineage>
</organism>
<protein>
    <submittedName>
        <fullName evidence="2">Uncharacterized protein</fullName>
    </submittedName>
</protein>
<dbReference type="AlphaFoldDB" id="A0A1H2KDR0"/>
<evidence type="ECO:0000313" key="3">
    <source>
        <dbReference type="Proteomes" id="UP000199608"/>
    </source>
</evidence>
<keyword evidence="1" id="KW-0812">Transmembrane</keyword>
<sequence length="398" mass="44628">MNSNYKLKELGVDSAMRCVKAGDILGARSSIGISEKFADNEVIDSLIGLDKALYLFRNQKHLEANEYFQKAAPLIKTCKDQDSKLIILTMSNFAEGLAALFNGNAHLAANLLNVSSAVIDKMSFYIPEFKLIALSYKAASLIALSRASLNASDIASAENIMGKAKDVHDELLKNLDPDIDKHAIGFAEVYGTRCEIAFQFIAMIDLPSLDLIEWHNRLQHSRKDVELLKNYLSDIQEGPIQRLMSLYPSLYTIFDQLHHSVEIITLKKRPFRKEEVETLVNIDKELFKTRQIILKCGDRGKGLIFIIDQLVRLQKNLLKHGASVTRDFGKFSGIVSFVSMIILIFVLHITVGFSGYTGVLYFFGVIIISLIAGFGFGALRFRPLLKIFSEALNKQQNE</sequence>
<evidence type="ECO:0000256" key="1">
    <source>
        <dbReference type="SAM" id="Phobius"/>
    </source>
</evidence>
<name>A0A1H2KDR0_9BACT</name>
<reference evidence="3" key="1">
    <citation type="submission" date="2016-10" db="EMBL/GenBank/DDBJ databases">
        <authorList>
            <person name="Varghese N."/>
            <person name="Submissions S."/>
        </authorList>
    </citation>
    <scope>NUCLEOTIDE SEQUENCE [LARGE SCALE GENOMIC DNA]</scope>
    <source>
        <strain evidence="3">DSM 3384</strain>
    </source>
</reference>
<proteinExistence type="predicted"/>
<feature type="transmembrane region" description="Helical" evidence="1">
    <location>
        <begin position="331"/>
        <end position="353"/>
    </location>
</feature>
<gene>
    <name evidence="2" type="ORF">SAMN04487931_1351</name>
</gene>
<accession>A0A1H2KDR0</accession>
<feature type="transmembrane region" description="Helical" evidence="1">
    <location>
        <begin position="359"/>
        <end position="379"/>
    </location>
</feature>
<keyword evidence="1" id="KW-0472">Membrane</keyword>
<keyword evidence="1" id="KW-1133">Transmembrane helix</keyword>
<dbReference type="RefSeq" id="WP_092238764.1">
    <property type="nucleotide sequence ID" value="NZ_FNLL01000035.1"/>
</dbReference>
<keyword evidence="3" id="KW-1185">Reference proteome</keyword>